<dbReference type="GeneID" id="83202344"/>
<comment type="pathway">
    <text evidence="4">Carotenoid biosynthesis; phytoene biosynthesis; all-trans-phytoene from geranylgeranyl diphosphate: step 1/1.</text>
</comment>
<keyword evidence="12" id="KW-0125">Carotenoid biosynthesis</keyword>
<evidence type="ECO:0000256" key="3">
    <source>
        <dbReference type="ARBA" id="ARBA00005089"/>
    </source>
</evidence>
<proteinExistence type="inferred from homology"/>
<evidence type="ECO:0000256" key="4">
    <source>
        <dbReference type="ARBA" id="ARBA00005172"/>
    </source>
</evidence>
<dbReference type="Pfam" id="PF00494">
    <property type="entry name" value="SQS_PSY"/>
    <property type="match status" value="1"/>
</dbReference>
<comment type="catalytic activity">
    <reaction evidence="18">
        <text>all-trans-lycopene = gamma-carotene</text>
        <dbReference type="Rhea" id="RHEA:32219"/>
        <dbReference type="ChEBI" id="CHEBI:15948"/>
        <dbReference type="ChEBI" id="CHEBI:27740"/>
        <dbReference type="EC" id="5.5.1.19"/>
    </reaction>
</comment>
<dbReference type="GO" id="GO:0016020">
    <property type="term" value="C:membrane"/>
    <property type="evidence" value="ECO:0007669"/>
    <property type="project" value="UniProtKB-SubCell"/>
</dbReference>
<evidence type="ECO:0000256" key="5">
    <source>
        <dbReference type="ARBA" id="ARBA00008247"/>
    </source>
</evidence>
<dbReference type="InterPro" id="IPR008949">
    <property type="entry name" value="Isoprenoid_synthase_dom_sf"/>
</dbReference>
<comment type="similarity">
    <text evidence="6">In the C-terminal section; belongs to the phytoene/squalene synthase family.</text>
</comment>
<dbReference type="GO" id="GO:0016765">
    <property type="term" value="F:transferase activity, transferring alkyl or aryl (other than methyl) groups"/>
    <property type="evidence" value="ECO:0007669"/>
    <property type="project" value="InterPro"/>
</dbReference>
<evidence type="ECO:0000256" key="9">
    <source>
        <dbReference type="ARBA" id="ARBA00018909"/>
    </source>
</evidence>
<dbReference type="PANTHER" id="PTHR31480">
    <property type="entry name" value="BIFUNCTIONAL LYCOPENE CYCLASE/PHYTOENE SYNTHASE"/>
    <property type="match status" value="1"/>
</dbReference>
<keyword evidence="21" id="KW-1185">Reference proteome</keyword>
<sequence length="565" mass="63212">MGLDYWLVHLTWTIPPAALMTVAYWPFFTRVDVLKLFTLTNIAVLATIPWDSYLVRRRIWGYPPGAVCGLTIFQIPVEEVFFFIVQSYSTGLLYTILTKHLVLPAYLLQRHSNFSKNAISLSLFAGSGIGVACICAGGSATYLGLILAWALPVIAFQWLLSGHFLLSLPVRPIVASVGIPTAYLWVVDSISLKRGTWVIGEETKLGLYIGKHLEIEEALFFFVSNVLIVVGLVTMDHALAISEYKLLVSKPPEDKPQTFSQLAWSYLSTRERSLDLGFLEGMSAAIDKLAQKIVDDLVDEAPDRETARANVQETSQVLHWRFSTKRSWMPLYNYVESERVDSKVGVSSPLITSIALLPVSRLTINPLLELLSGFEMDLGFCAEEGQFPIRTEEDLEVYAYRVAGTVAASLLELVFAHYGLESINADASKQSSIIQAGEKMGQALQYVNIARDIKRDAEIGRVYIPTSWLHEIGSSPSDVIARPEDPKFAALEERMLQKADRMYEESVSSIDQLPREARGPVKTTVESYMTIGAMVRERRRNGAPVKGKLKVPLWRRLGRAWKEML</sequence>
<comment type="catalytic activity">
    <reaction evidence="17">
        <text>gamma-carotene = all-trans-beta-carotene</text>
        <dbReference type="Rhea" id="RHEA:32239"/>
        <dbReference type="ChEBI" id="CHEBI:17579"/>
        <dbReference type="ChEBI" id="CHEBI:27740"/>
        <dbReference type="EC" id="5.5.1.19"/>
    </reaction>
</comment>
<keyword evidence="14 19" id="KW-0472">Membrane</keyword>
<feature type="transmembrane region" description="Helical" evidence="19">
    <location>
        <begin position="218"/>
        <end position="240"/>
    </location>
</feature>
<feature type="transmembrane region" description="Helical" evidence="19">
    <location>
        <begin position="146"/>
        <end position="166"/>
    </location>
</feature>
<dbReference type="InterPro" id="IPR002060">
    <property type="entry name" value="Squ/phyt_synthse"/>
</dbReference>
<protein>
    <recommendedName>
        <fullName evidence="9">Bifunctional lycopene cyclase/phytoene synthase</fullName>
        <ecNumber evidence="8">2.5.1.32</ecNumber>
        <ecNumber evidence="7">5.5.1.19</ecNumber>
    </recommendedName>
</protein>
<evidence type="ECO:0000256" key="13">
    <source>
        <dbReference type="ARBA" id="ARBA00022989"/>
    </source>
</evidence>
<keyword evidence="11 19" id="KW-0812">Transmembrane</keyword>
<comment type="subcellular location">
    <subcellularLocation>
        <location evidence="2">Membrane</location>
        <topology evidence="2">Multi-pass membrane protein</topology>
    </subcellularLocation>
</comment>
<evidence type="ECO:0000256" key="19">
    <source>
        <dbReference type="SAM" id="Phobius"/>
    </source>
</evidence>
<dbReference type="NCBIfam" id="TIGR03462">
    <property type="entry name" value="CarR_dom_SF"/>
    <property type="match status" value="2"/>
</dbReference>
<evidence type="ECO:0000256" key="14">
    <source>
        <dbReference type="ARBA" id="ARBA00023136"/>
    </source>
</evidence>
<evidence type="ECO:0000256" key="11">
    <source>
        <dbReference type="ARBA" id="ARBA00022692"/>
    </source>
</evidence>
<feature type="transmembrane region" description="Helical" evidence="19">
    <location>
        <begin position="6"/>
        <end position="26"/>
    </location>
</feature>
<evidence type="ECO:0000256" key="12">
    <source>
        <dbReference type="ARBA" id="ARBA00022746"/>
    </source>
</evidence>
<dbReference type="EC" id="2.5.1.32" evidence="8"/>
<evidence type="ECO:0000256" key="15">
    <source>
        <dbReference type="ARBA" id="ARBA00023235"/>
    </source>
</evidence>
<comment type="caution">
    <text evidence="20">The sequence shown here is derived from an EMBL/GenBank/DDBJ whole genome shotgun (WGS) entry which is preliminary data.</text>
</comment>
<evidence type="ECO:0000313" key="20">
    <source>
        <dbReference type="EMBL" id="KAJ5232789.1"/>
    </source>
</evidence>
<dbReference type="GO" id="GO:0016117">
    <property type="term" value="P:carotenoid biosynthetic process"/>
    <property type="evidence" value="ECO:0007669"/>
    <property type="project" value="UniProtKB-KW"/>
</dbReference>
<keyword evidence="13 19" id="KW-1133">Transmembrane helix</keyword>
<dbReference type="AlphaFoldDB" id="A0A9W9NZM2"/>
<dbReference type="Proteomes" id="UP001150941">
    <property type="component" value="Unassembled WGS sequence"/>
</dbReference>
<name>A0A9W9NZM2_9EURO</name>
<accession>A0A9W9NZM2</accession>
<dbReference type="SUPFAM" id="SSF48576">
    <property type="entry name" value="Terpenoid synthases"/>
    <property type="match status" value="1"/>
</dbReference>
<keyword evidence="10" id="KW-0808">Transferase</keyword>
<evidence type="ECO:0000256" key="10">
    <source>
        <dbReference type="ARBA" id="ARBA00022679"/>
    </source>
</evidence>
<dbReference type="GO" id="GO:0045436">
    <property type="term" value="F:lycopene beta cyclase activity"/>
    <property type="evidence" value="ECO:0007669"/>
    <property type="project" value="UniProtKB-ARBA"/>
</dbReference>
<dbReference type="RefSeq" id="XP_058330781.1">
    <property type="nucleotide sequence ID" value="XM_058475041.1"/>
</dbReference>
<comment type="catalytic activity">
    <reaction evidence="1">
        <text>2 (2E,6E,10E)-geranylgeranyl diphosphate = 15-cis-phytoene + 2 diphosphate</text>
        <dbReference type="Rhea" id="RHEA:34475"/>
        <dbReference type="ChEBI" id="CHEBI:27787"/>
        <dbReference type="ChEBI" id="CHEBI:33019"/>
        <dbReference type="ChEBI" id="CHEBI:58756"/>
        <dbReference type="EC" id="2.5.1.32"/>
    </reaction>
</comment>
<dbReference type="EC" id="5.5.1.19" evidence="7"/>
<comment type="similarity">
    <text evidence="5">In the N-terminal section; belongs to the lycopene beta-cyclase family.</text>
</comment>
<keyword evidence="15" id="KW-0413">Isomerase</keyword>
<dbReference type="PROSITE" id="PS01045">
    <property type="entry name" value="SQUALEN_PHYTOEN_SYN_2"/>
    <property type="match status" value="1"/>
</dbReference>
<evidence type="ECO:0000256" key="18">
    <source>
        <dbReference type="ARBA" id="ARBA00029335"/>
    </source>
</evidence>
<dbReference type="EMBL" id="JAPQKS010000004">
    <property type="protein sequence ID" value="KAJ5232789.1"/>
    <property type="molecule type" value="Genomic_DNA"/>
</dbReference>
<feature type="transmembrane region" description="Helical" evidence="19">
    <location>
        <begin position="33"/>
        <end position="50"/>
    </location>
</feature>
<organism evidence="20 21">
    <name type="scientific">Penicillium chermesinum</name>
    <dbReference type="NCBI Taxonomy" id="63820"/>
    <lineage>
        <taxon>Eukaryota</taxon>
        <taxon>Fungi</taxon>
        <taxon>Dikarya</taxon>
        <taxon>Ascomycota</taxon>
        <taxon>Pezizomycotina</taxon>
        <taxon>Eurotiomycetes</taxon>
        <taxon>Eurotiomycetidae</taxon>
        <taxon>Eurotiales</taxon>
        <taxon>Aspergillaceae</taxon>
        <taxon>Penicillium</taxon>
    </lineage>
</organism>
<dbReference type="InterPro" id="IPR017825">
    <property type="entry name" value="Lycopene_cyclase_dom"/>
</dbReference>
<comment type="pathway">
    <text evidence="3">Carotenoid biosynthesis; beta-carotene biosynthesis.</text>
</comment>
<dbReference type="InterPro" id="IPR019845">
    <property type="entry name" value="Squalene/phytoene_synthase_CS"/>
</dbReference>
<evidence type="ECO:0000256" key="16">
    <source>
        <dbReference type="ARBA" id="ARBA00023268"/>
    </source>
</evidence>
<keyword evidence="16" id="KW-0511">Multifunctional enzyme</keyword>
<evidence type="ECO:0000313" key="21">
    <source>
        <dbReference type="Proteomes" id="UP001150941"/>
    </source>
</evidence>
<dbReference type="OrthoDB" id="6600518at2759"/>
<reference evidence="20" key="1">
    <citation type="submission" date="2022-11" db="EMBL/GenBank/DDBJ databases">
        <authorList>
            <person name="Petersen C."/>
        </authorList>
    </citation>
    <scope>NUCLEOTIDE SEQUENCE</scope>
    <source>
        <strain evidence="20">IBT 19713</strain>
    </source>
</reference>
<reference evidence="20" key="2">
    <citation type="journal article" date="2023" name="IMA Fungus">
        <title>Comparative genomic study of the Penicillium genus elucidates a diverse pangenome and 15 lateral gene transfer events.</title>
        <authorList>
            <person name="Petersen C."/>
            <person name="Sorensen T."/>
            <person name="Nielsen M.R."/>
            <person name="Sondergaard T.E."/>
            <person name="Sorensen J.L."/>
            <person name="Fitzpatrick D.A."/>
            <person name="Frisvad J.C."/>
            <person name="Nielsen K.L."/>
        </authorList>
    </citation>
    <scope>NUCLEOTIDE SEQUENCE</scope>
    <source>
        <strain evidence="20">IBT 19713</strain>
    </source>
</reference>
<evidence type="ECO:0000256" key="7">
    <source>
        <dbReference type="ARBA" id="ARBA00012242"/>
    </source>
</evidence>
<feature type="transmembrane region" description="Helical" evidence="19">
    <location>
        <begin position="80"/>
        <end position="97"/>
    </location>
</feature>
<dbReference type="GO" id="GO:0016872">
    <property type="term" value="F:intramolecular lyase activity"/>
    <property type="evidence" value="ECO:0007669"/>
    <property type="project" value="InterPro"/>
</dbReference>
<evidence type="ECO:0000256" key="17">
    <source>
        <dbReference type="ARBA" id="ARBA00029313"/>
    </source>
</evidence>
<evidence type="ECO:0000256" key="6">
    <source>
        <dbReference type="ARBA" id="ARBA00008406"/>
    </source>
</evidence>
<dbReference type="Gene3D" id="1.10.600.10">
    <property type="entry name" value="Farnesyl Diphosphate Synthase"/>
    <property type="match status" value="1"/>
</dbReference>
<feature type="transmembrane region" description="Helical" evidence="19">
    <location>
        <begin position="118"/>
        <end position="140"/>
    </location>
</feature>
<evidence type="ECO:0000256" key="2">
    <source>
        <dbReference type="ARBA" id="ARBA00004141"/>
    </source>
</evidence>
<gene>
    <name evidence="20" type="ORF">N7468_005745</name>
</gene>
<evidence type="ECO:0000256" key="8">
    <source>
        <dbReference type="ARBA" id="ARBA00012396"/>
    </source>
</evidence>
<evidence type="ECO:0000256" key="1">
    <source>
        <dbReference type="ARBA" id="ARBA00001805"/>
    </source>
</evidence>